<keyword evidence="3" id="KW-1185">Reference proteome</keyword>
<proteinExistence type="predicted"/>
<gene>
    <name evidence="2" type="ORF">GQ607_017870</name>
</gene>
<protein>
    <submittedName>
        <fullName evidence="2">Uncharacterized protein</fullName>
    </submittedName>
</protein>
<accession>A0A8H3VWA2</accession>
<dbReference type="Proteomes" id="UP000434172">
    <property type="component" value="Unassembled WGS sequence"/>
</dbReference>
<organism evidence="2 3">
    <name type="scientific">Colletotrichum asianum</name>
    <dbReference type="NCBI Taxonomy" id="702518"/>
    <lineage>
        <taxon>Eukaryota</taxon>
        <taxon>Fungi</taxon>
        <taxon>Dikarya</taxon>
        <taxon>Ascomycota</taxon>
        <taxon>Pezizomycotina</taxon>
        <taxon>Sordariomycetes</taxon>
        <taxon>Hypocreomycetidae</taxon>
        <taxon>Glomerellales</taxon>
        <taxon>Glomerellaceae</taxon>
        <taxon>Colletotrichum</taxon>
        <taxon>Colletotrichum gloeosporioides species complex</taxon>
    </lineage>
</organism>
<sequence length="385" mass="43390">MASFGEGSTGAQILQLWEQLTPDQQLMIQPYLQHKRKADGHRTSKKARRNSEESASDDGDLPDSNVVVAPLPSKTAPAIDGTRGPAWVESMLGTLTENLANHEFSVVNRRKNTKEIYSDTKISKQVDMVRMMLHNVYANVWGLRHECLVHRKARSARQQQGQASMPACFKTFRNILMDLHVETHSTCIGDFYYRVRLRSLSVLWAEISKLLSESRETPGAKELKEMISTTLDTAEKNGQITPSQAKGRGQDWLAKARSCLSIQCGVTKIKLGNYIQDGDVLRHTCEVFGDGSLLFFTGRHGLSAYVEFLSKLKDVSDGQVVMIARCADLLCQDVMDLNTRQTGLQITIKLSDDGRGWRVEDFNKEKLRGLTMQRLFGQYWSMDLE</sequence>
<evidence type="ECO:0000313" key="2">
    <source>
        <dbReference type="EMBL" id="KAF0314907.1"/>
    </source>
</evidence>
<reference evidence="2 3" key="1">
    <citation type="submission" date="2019-12" db="EMBL/GenBank/DDBJ databases">
        <title>A genome sequence resource for the geographically widespread anthracnose pathogen Colletotrichum asianum.</title>
        <authorList>
            <person name="Meng Y."/>
        </authorList>
    </citation>
    <scope>NUCLEOTIDE SEQUENCE [LARGE SCALE GENOMIC DNA]</scope>
    <source>
        <strain evidence="2 3">ICMP 18580</strain>
    </source>
</reference>
<feature type="region of interest" description="Disordered" evidence="1">
    <location>
        <begin position="34"/>
        <end position="83"/>
    </location>
</feature>
<dbReference type="AlphaFoldDB" id="A0A8H3VWA2"/>
<dbReference type="EMBL" id="WOWK01000271">
    <property type="protein sequence ID" value="KAF0314907.1"/>
    <property type="molecule type" value="Genomic_DNA"/>
</dbReference>
<evidence type="ECO:0000256" key="1">
    <source>
        <dbReference type="SAM" id="MobiDB-lite"/>
    </source>
</evidence>
<evidence type="ECO:0000313" key="3">
    <source>
        <dbReference type="Proteomes" id="UP000434172"/>
    </source>
</evidence>
<comment type="caution">
    <text evidence="2">The sequence shown here is derived from an EMBL/GenBank/DDBJ whole genome shotgun (WGS) entry which is preliminary data.</text>
</comment>
<feature type="compositionally biased region" description="Basic residues" evidence="1">
    <location>
        <begin position="34"/>
        <end position="48"/>
    </location>
</feature>
<name>A0A8H3VWA2_9PEZI</name>